<name>A0A6A4SKL1_SCOMX</name>
<evidence type="ECO:0000313" key="3">
    <source>
        <dbReference type="Proteomes" id="UP000438429"/>
    </source>
</evidence>
<dbReference type="EMBL" id="VEVO01000013">
    <property type="protein sequence ID" value="KAF0033109.1"/>
    <property type="molecule type" value="Genomic_DNA"/>
</dbReference>
<sequence>MCLSVMMQNEEDSSSVSSRRAPEGTPAVLTRDNHNSARRTSASASPLNTADVTPTRQTQHDTHRSAGSSVLSAASTSGAPRAVAVPLLLTLTTTDGGYLLKWAHTPL</sequence>
<dbReference type="Proteomes" id="UP000438429">
    <property type="component" value="Unassembled WGS sequence"/>
</dbReference>
<evidence type="ECO:0000256" key="1">
    <source>
        <dbReference type="SAM" id="MobiDB-lite"/>
    </source>
</evidence>
<gene>
    <name evidence="2" type="ORF">F2P81_015399</name>
</gene>
<organism evidence="2 3">
    <name type="scientific">Scophthalmus maximus</name>
    <name type="common">Turbot</name>
    <name type="synonym">Psetta maxima</name>
    <dbReference type="NCBI Taxonomy" id="52904"/>
    <lineage>
        <taxon>Eukaryota</taxon>
        <taxon>Metazoa</taxon>
        <taxon>Chordata</taxon>
        <taxon>Craniata</taxon>
        <taxon>Vertebrata</taxon>
        <taxon>Euteleostomi</taxon>
        <taxon>Actinopterygii</taxon>
        <taxon>Neopterygii</taxon>
        <taxon>Teleostei</taxon>
        <taxon>Neoteleostei</taxon>
        <taxon>Acanthomorphata</taxon>
        <taxon>Carangaria</taxon>
        <taxon>Pleuronectiformes</taxon>
        <taxon>Pleuronectoidei</taxon>
        <taxon>Scophthalmidae</taxon>
        <taxon>Scophthalmus</taxon>
    </lineage>
</organism>
<dbReference type="AlphaFoldDB" id="A0A6A4SKL1"/>
<comment type="caution">
    <text evidence="2">The sequence shown here is derived from an EMBL/GenBank/DDBJ whole genome shotgun (WGS) entry which is preliminary data.</text>
</comment>
<proteinExistence type="predicted"/>
<evidence type="ECO:0000313" key="2">
    <source>
        <dbReference type="EMBL" id="KAF0033109.1"/>
    </source>
</evidence>
<accession>A0A6A4SKL1</accession>
<feature type="compositionally biased region" description="Polar residues" evidence="1">
    <location>
        <begin position="65"/>
        <end position="78"/>
    </location>
</feature>
<feature type="region of interest" description="Disordered" evidence="1">
    <location>
        <begin position="1"/>
        <end position="78"/>
    </location>
</feature>
<feature type="compositionally biased region" description="Polar residues" evidence="1">
    <location>
        <begin position="38"/>
        <end position="57"/>
    </location>
</feature>
<reference evidence="2 3" key="1">
    <citation type="submission" date="2019-06" db="EMBL/GenBank/DDBJ databases">
        <title>Draft genomes of female and male turbot (Scophthalmus maximus).</title>
        <authorList>
            <person name="Xu H."/>
            <person name="Xu X.-W."/>
            <person name="Shao C."/>
            <person name="Chen S."/>
        </authorList>
    </citation>
    <scope>NUCLEOTIDE SEQUENCE [LARGE SCALE GENOMIC DNA]</scope>
    <source>
        <strain evidence="2">Ysfricsl-2016a</strain>
        <tissue evidence="2">Blood</tissue>
    </source>
</reference>
<protein>
    <submittedName>
        <fullName evidence="2">Uncharacterized protein</fullName>
    </submittedName>
</protein>